<feature type="domain" description="AMP-binding enzyme C-terminal" evidence="1">
    <location>
        <begin position="71"/>
        <end position="144"/>
    </location>
</feature>
<dbReference type="eggNOG" id="KOG1176">
    <property type="taxonomic scope" value="Eukaryota"/>
</dbReference>
<dbReference type="OrthoDB" id="16262at2759"/>
<dbReference type="InterPro" id="IPR045851">
    <property type="entry name" value="AMP-bd_C_sf"/>
</dbReference>
<dbReference type="InParanoid" id="F0YFE9"/>
<reference evidence="3 4" key="1">
    <citation type="journal article" date="2011" name="Proc. Natl. Acad. Sci. U.S.A.">
        <title>Niche of harmful alga Aureococcus anophagefferens revealed through ecogenomics.</title>
        <authorList>
            <person name="Gobler C.J."/>
            <person name="Berry D.L."/>
            <person name="Dyhrman S.T."/>
            <person name="Wilhelm S.W."/>
            <person name="Salamov A."/>
            <person name="Lobanov A.V."/>
            <person name="Zhang Y."/>
            <person name="Collier J.L."/>
            <person name="Wurch L.L."/>
            <person name="Kustka A.B."/>
            <person name="Dill B.D."/>
            <person name="Shah M."/>
            <person name="VerBerkmoes N.C."/>
            <person name="Kuo A."/>
            <person name="Terry A."/>
            <person name="Pangilinan J."/>
            <person name="Lindquist E.A."/>
            <person name="Lucas S."/>
            <person name="Paulsen I.T."/>
            <person name="Hattenrath-Lehmann T.K."/>
            <person name="Talmage S.C."/>
            <person name="Walker E.A."/>
            <person name="Koch F."/>
            <person name="Burson A.M."/>
            <person name="Marcoval M.A."/>
            <person name="Tang Y.Z."/>
            <person name="Lecleir G.R."/>
            <person name="Coyne K.J."/>
            <person name="Berg G.M."/>
            <person name="Bertrand E.M."/>
            <person name="Saito M.A."/>
            <person name="Gladyshev V.N."/>
            <person name="Grigoriev I.V."/>
        </authorList>
    </citation>
    <scope>NUCLEOTIDE SEQUENCE [LARGE SCALE GENOMIC DNA]</scope>
    <source>
        <strain evidence="4">CCMP 1984</strain>
        <strain evidence="3">CCMP1984</strain>
    </source>
</reference>
<dbReference type="Proteomes" id="UP000002729">
    <property type="component" value="Unassembled WGS sequence"/>
</dbReference>
<dbReference type="PANTHER" id="PTHR43767">
    <property type="entry name" value="LONG-CHAIN-FATTY-ACID--COA LIGASE"/>
    <property type="match status" value="1"/>
</dbReference>
<dbReference type="EMBL" id="GL833151">
    <property type="protein sequence ID" value="EGB04449.1"/>
    <property type="molecule type" value="Genomic_DNA"/>
</dbReference>
<keyword evidence="4" id="KW-1185">Reference proteome</keyword>
<name>F0YFE9_AURAN</name>
<dbReference type="Gene3D" id="3.40.50.12780">
    <property type="entry name" value="N-terminal domain of ligase-like"/>
    <property type="match status" value="1"/>
</dbReference>
<accession>F0YFE9</accession>
<organism evidence="4">
    <name type="scientific">Aureococcus anophagefferens</name>
    <name type="common">Harmful bloom alga</name>
    <dbReference type="NCBI Taxonomy" id="44056"/>
    <lineage>
        <taxon>Eukaryota</taxon>
        <taxon>Sar</taxon>
        <taxon>Stramenopiles</taxon>
        <taxon>Ochrophyta</taxon>
        <taxon>Pelagophyceae</taxon>
        <taxon>Pelagomonadales</taxon>
        <taxon>Pelagomonadaceae</taxon>
        <taxon>Aureococcus</taxon>
    </lineage>
</organism>
<dbReference type="GeneID" id="20228056"/>
<dbReference type="EMBL" id="GL833136">
    <property type="protein sequence ID" value="EGB06176.1"/>
    <property type="molecule type" value="Genomic_DNA"/>
</dbReference>
<feature type="non-terminal residue" evidence="3">
    <location>
        <position position="1"/>
    </location>
</feature>
<dbReference type="RefSeq" id="XP_009039128.1">
    <property type="nucleotide sequence ID" value="XM_009040880.1"/>
</dbReference>
<dbReference type="InterPro" id="IPR042099">
    <property type="entry name" value="ANL_N_sf"/>
</dbReference>
<feature type="non-terminal residue" evidence="3">
    <location>
        <position position="147"/>
    </location>
</feature>
<evidence type="ECO:0000313" key="4">
    <source>
        <dbReference type="Proteomes" id="UP000002729"/>
    </source>
</evidence>
<dbReference type="RefSeq" id="XP_009040836.1">
    <property type="nucleotide sequence ID" value="XM_009042588.1"/>
</dbReference>
<dbReference type="PANTHER" id="PTHR43767:SF1">
    <property type="entry name" value="NONRIBOSOMAL PEPTIDE SYNTHASE PES1 (EUROFUNG)-RELATED"/>
    <property type="match status" value="1"/>
</dbReference>
<evidence type="ECO:0000313" key="3">
    <source>
        <dbReference type="EMBL" id="EGB06176.1"/>
    </source>
</evidence>
<evidence type="ECO:0000313" key="2">
    <source>
        <dbReference type="EMBL" id="EGB04449.1"/>
    </source>
</evidence>
<dbReference type="GeneID" id="20227910"/>
<dbReference type="Pfam" id="PF13193">
    <property type="entry name" value="AMP-binding_C"/>
    <property type="match status" value="1"/>
</dbReference>
<evidence type="ECO:0000259" key="1">
    <source>
        <dbReference type="Pfam" id="PF13193"/>
    </source>
</evidence>
<dbReference type="InterPro" id="IPR050237">
    <property type="entry name" value="ATP-dep_AMP-bd_enzyme"/>
</dbReference>
<protein>
    <recommendedName>
        <fullName evidence="1">AMP-binding enzyme C-terminal domain-containing protein</fullName>
    </recommendedName>
</protein>
<dbReference type="InterPro" id="IPR025110">
    <property type="entry name" value="AMP-bd_C"/>
</dbReference>
<dbReference type="Gene3D" id="3.30.300.30">
    <property type="match status" value="1"/>
</dbReference>
<dbReference type="AlphaFoldDB" id="F0YFE9"/>
<sequence length="147" mass="15345">VARGAGAVGEVWIRGPTVFSGYVGGAAPDAFAGPWFRTGDLATVDGRGYLTITDRAKDMILVGSENVYCVEVERALHDHPSVTHAAVYGLPDGALGERVKAVVVADGAVAADDLRRHCANLLADFKVPSRVEFLDALPLTGSGKVAK</sequence>
<dbReference type="KEGG" id="aaf:AURANDRAFT_7077"/>
<gene>
    <name evidence="2" type="ORF">AURANDRAFT_7077</name>
    <name evidence="3" type="ORF">AURANDRAFT_7107</name>
</gene>
<dbReference type="SUPFAM" id="SSF56801">
    <property type="entry name" value="Acetyl-CoA synthetase-like"/>
    <property type="match status" value="1"/>
</dbReference>
<dbReference type="KEGG" id="aaf:AURANDRAFT_7107"/>
<dbReference type="GO" id="GO:0016878">
    <property type="term" value="F:acid-thiol ligase activity"/>
    <property type="evidence" value="ECO:0007669"/>
    <property type="project" value="UniProtKB-ARBA"/>
</dbReference>
<proteinExistence type="predicted"/>